<reference evidence="1 2" key="2">
    <citation type="submission" date="2009-03" db="EMBL/GenBank/DDBJ databases">
        <title>Draft genome sequence of Coprococcus comes (ATCC 27758).</title>
        <authorList>
            <person name="Sudarsanam P."/>
            <person name="Ley R."/>
            <person name="Guruge J."/>
            <person name="Turnbaugh P.J."/>
            <person name="Mahowald M."/>
            <person name="Liep D."/>
            <person name="Gordon J."/>
        </authorList>
    </citation>
    <scope>NUCLEOTIDE SEQUENCE [LARGE SCALE GENOMIC DNA]</scope>
    <source>
        <strain evidence="1 2">ATCC 27758</strain>
    </source>
</reference>
<dbReference type="Gene3D" id="2.160.10.10">
    <property type="entry name" value="Hexapeptide repeat proteins"/>
    <property type="match status" value="1"/>
</dbReference>
<dbReference type="SUPFAM" id="SSF51161">
    <property type="entry name" value="Trimeric LpxA-like enzymes"/>
    <property type="match status" value="1"/>
</dbReference>
<comment type="caution">
    <text evidence="1">The sequence shown here is derived from an EMBL/GenBank/DDBJ whole genome shotgun (WGS) entry which is preliminary data.</text>
</comment>
<dbReference type="InterPro" id="IPR011004">
    <property type="entry name" value="Trimer_LpxA-like_sf"/>
</dbReference>
<evidence type="ECO:0000313" key="2">
    <source>
        <dbReference type="Proteomes" id="UP000003793"/>
    </source>
</evidence>
<dbReference type="InterPro" id="IPR001451">
    <property type="entry name" value="Hexapep"/>
</dbReference>
<dbReference type="HOGENOM" id="CLU_051638_12_3_9"/>
<dbReference type="EMBL" id="ABVR01000037">
    <property type="protein sequence ID" value="EEG90691.1"/>
    <property type="molecule type" value="Genomic_DNA"/>
</dbReference>
<accession>C0B6Z8</accession>
<name>C0B6Z8_9FIRM</name>
<dbReference type="Pfam" id="PF00132">
    <property type="entry name" value="Hexapep"/>
    <property type="match status" value="1"/>
</dbReference>
<protein>
    <submittedName>
        <fullName evidence="1">Bacterial transferase hexapeptide repeat protein</fullName>
    </submittedName>
</protein>
<dbReference type="AlphaFoldDB" id="C0B6Z8"/>
<dbReference type="PANTHER" id="PTHR43300:SF11">
    <property type="entry name" value="ACETYLTRANSFERASE RV3034C-RELATED"/>
    <property type="match status" value="1"/>
</dbReference>
<evidence type="ECO:0000313" key="1">
    <source>
        <dbReference type="EMBL" id="EEG90691.1"/>
    </source>
</evidence>
<organism evidence="1 2">
    <name type="scientific">Coprococcus comes ATCC 27758</name>
    <dbReference type="NCBI Taxonomy" id="470146"/>
    <lineage>
        <taxon>Bacteria</taxon>
        <taxon>Bacillati</taxon>
        <taxon>Bacillota</taxon>
        <taxon>Clostridia</taxon>
        <taxon>Lachnospirales</taxon>
        <taxon>Lachnospiraceae</taxon>
        <taxon>Coprococcus</taxon>
    </lineage>
</organism>
<reference evidence="1 2" key="1">
    <citation type="submission" date="2009-02" db="EMBL/GenBank/DDBJ databases">
        <authorList>
            <person name="Fulton L."/>
            <person name="Clifton S."/>
            <person name="Fulton B."/>
            <person name="Xu J."/>
            <person name="Minx P."/>
            <person name="Pepin K.H."/>
            <person name="Johnson M."/>
            <person name="Bhonagiri V."/>
            <person name="Nash W.E."/>
            <person name="Mardis E.R."/>
            <person name="Wilson R.K."/>
        </authorList>
    </citation>
    <scope>NUCLEOTIDE SEQUENCE [LARGE SCALE GENOMIC DNA]</scope>
    <source>
        <strain evidence="1 2">ATCC 27758</strain>
    </source>
</reference>
<dbReference type="PANTHER" id="PTHR43300">
    <property type="entry name" value="ACETYLTRANSFERASE"/>
    <property type="match status" value="1"/>
</dbReference>
<dbReference type="Proteomes" id="UP000003793">
    <property type="component" value="Unassembled WGS sequence"/>
</dbReference>
<sequence>MKIGSDCIIYVPTKTLIDEQYPWMITIGDHVRITEGVKILTHDYSWSVLKNCRGGILGASGIVEIGNNVFIGMNTIIERNVKIGDNVVVGAGSLVTKDCESDSVYAGVPARKLMSINEFFDKRYAKQKAEAKELAQRYYERFKRRPDPEVFHEYFMLFETKSSVLINNVFSNKLKLGNTEKQSIEYMEEHAPEFSNYEEFMRYCFDDEEEK</sequence>
<proteinExistence type="predicted"/>
<gene>
    <name evidence="1" type="ORF">COPCOM_00919</name>
</gene>
<dbReference type="CDD" id="cd04647">
    <property type="entry name" value="LbH_MAT_like"/>
    <property type="match status" value="1"/>
</dbReference>
<keyword evidence="1" id="KW-0808">Transferase</keyword>
<dbReference type="GO" id="GO:0016740">
    <property type="term" value="F:transferase activity"/>
    <property type="evidence" value="ECO:0007669"/>
    <property type="project" value="UniProtKB-KW"/>
</dbReference>
<dbReference type="InterPro" id="IPR050179">
    <property type="entry name" value="Trans_hexapeptide_repeat"/>
</dbReference>